<evidence type="ECO:0000256" key="1">
    <source>
        <dbReference type="SAM" id="MobiDB-lite"/>
    </source>
</evidence>
<name>A0A5M8PTL9_9LECA</name>
<accession>A0A5M8PTL9</accession>
<dbReference type="EMBL" id="VXIT01000004">
    <property type="protein sequence ID" value="KAA6412970.1"/>
    <property type="molecule type" value="Genomic_DNA"/>
</dbReference>
<gene>
    <name evidence="2" type="ORF">FRX48_02713</name>
</gene>
<evidence type="ECO:0000313" key="3">
    <source>
        <dbReference type="Proteomes" id="UP000324767"/>
    </source>
</evidence>
<protein>
    <submittedName>
        <fullName evidence="2">Uncharacterized protein</fullName>
    </submittedName>
</protein>
<reference evidence="2 3" key="1">
    <citation type="submission" date="2019-09" db="EMBL/GenBank/DDBJ databases">
        <title>The hologenome of the rock-dwelling lichen Lasallia pustulata.</title>
        <authorList>
            <person name="Greshake Tzovaras B."/>
            <person name="Segers F."/>
            <person name="Bicker A."/>
            <person name="Dal Grande F."/>
            <person name="Otte J."/>
            <person name="Hankeln T."/>
            <person name="Schmitt I."/>
            <person name="Ebersberger I."/>
        </authorList>
    </citation>
    <scope>NUCLEOTIDE SEQUENCE [LARGE SCALE GENOMIC DNA]</scope>
    <source>
        <strain evidence="2">A1-1</strain>
    </source>
</reference>
<dbReference type="AlphaFoldDB" id="A0A5M8PTL9"/>
<feature type="compositionally biased region" description="Polar residues" evidence="1">
    <location>
        <begin position="598"/>
        <end position="609"/>
    </location>
</feature>
<proteinExistence type="predicted"/>
<feature type="region of interest" description="Disordered" evidence="1">
    <location>
        <begin position="1"/>
        <end position="20"/>
    </location>
</feature>
<organism evidence="2 3">
    <name type="scientific">Lasallia pustulata</name>
    <dbReference type="NCBI Taxonomy" id="136370"/>
    <lineage>
        <taxon>Eukaryota</taxon>
        <taxon>Fungi</taxon>
        <taxon>Dikarya</taxon>
        <taxon>Ascomycota</taxon>
        <taxon>Pezizomycotina</taxon>
        <taxon>Lecanoromycetes</taxon>
        <taxon>OSLEUM clade</taxon>
        <taxon>Umbilicariomycetidae</taxon>
        <taxon>Umbilicariales</taxon>
        <taxon>Umbilicariaceae</taxon>
        <taxon>Lasallia</taxon>
    </lineage>
</organism>
<feature type="region of interest" description="Disordered" evidence="1">
    <location>
        <begin position="441"/>
        <end position="643"/>
    </location>
</feature>
<evidence type="ECO:0000313" key="2">
    <source>
        <dbReference type="EMBL" id="KAA6412970.1"/>
    </source>
</evidence>
<feature type="compositionally biased region" description="Polar residues" evidence="1">
    <location>
        <begin position="467"/>
        <end position="477"/>
    </location>
</feature>
<feature type="compositionally biased region" description="Basic and acidic residues" evidence="1">
    <location>
        <begin position="552"/>
        <end position="563"/>
    </location>
</feature>
<comment type="caution">
    <text evidence="2">The sequence shown here is derived from an EMBL/GenBank/DDBJ whole genome shotgun (WGS) entry which is preliminary data.</text>
</comment>
<dbReference type="OrthoDB" id="5396477at2759"/>
<dbReference type="Proteomes" id="UP000324767">
    <property type="component" value="Unassembled WGS sequence"/>
</dbReference>
<sequence length="643" mass="74079">MTAYIHDGETAIPSSSYRPAGELPVQRQDLATCTAESFSAARHEEEADNEETTSETKQAIFMRVFADHLKARDLRSPQYYQDKSQCLSFHENCPPHEMAYYKAMSLQYGYIEPEDLIDRLRKMKPSDNFILRYKYRHPPMQWDKSPIRGTPYLQSPPKSDLFFLQASDIGRMEPQIGEEASRRYRQEAQDHWDKVRNVKLTPFPDLHLLKDMGRSPSGTLFPRYLVKGLRELRRTADHRGVQYYIEEYDKVKVKRAELIHQWKDEHPDSILADDPISIYKTWPTELMDQLDAADQEGIQRAWALYMAELSEAEKRMQLLLTFWRDCGLITGQRTPPSPQWPDPMSKLRGLEWPQYVADRLLALSAGYHEHESWAKFKTNQYIEITRWKEAILNASSEPSASDTPFPQSLMDELAAVWQEDHNFPPDEIEDDMITKIAQWRESKRSKSGPGPLQGPSLNGSPERMTEKTQGPNSTRASFRSKDTPSKRPRLPCSDLKKDTQPRAQRSIWAGRLRPRQEAPKSTRIPMDMPQGIVKRGAKGLTRGQQPPATKGFIDRPRGLDRVSKAAGPQKVPDSNSINMAPVDSQPRRRSQRLKHQADLSSTSQPQGVQKSRRSRRTTHNTVWQGDARQSRKLLHLLTPPEFK</sequence>